<dbReference type="GO" id="GO:0003677">
    <property type="term" value="F:DNA binding"/>
    <property type="evidence" value="ECO:0007669"/>
    <property type="project" value="UniProtKB-UniRule"/>
</dbReference>
<name>K0K7H9_SACES</name>
<evidence type="ECO:0000256" key="4">
    <source>
        <dbReference type="ARBA" id="ARBA00023125"/>
    </source>
</evidence>
<dbReference type="InterPro" id="IPR001207">
    <property type="entry name" value="Transposase_mutator"/>
</dbReference>
<dbReference type="GO" id="GO:0006313">
    <property type="term" value="P:DNA transposition"/>
    <property type="evidence" value="ECO:0007669"/>
    <property type="project" value="UniProtKB-UniRule"/>
</dbReference>
<dbReference type="PANTHER" id="PTHR33217:SF8">
    <property type="entry name" value="MUTATOR FAMILY TRANSPOSASE"/>
    <property type="match status" value="1"/>
</dbReference>
<comment type="function">
    <text evidence="1 6">Required for the transposition of the insertion element.</text>
</comment>
<dbReference type="EMBL" id="HE804045">
    <property type="protein sequence ID" value="CCH32844.1"/>
    <property type="molecule type" value="Genomic_DNA"/>
</dbReference>
<feature type="compositionally biased region" description="Basic and acidic residues" evidence="7">
    <location>
        <begin position="33"/>
        <end position="73"/>
    </location>
</feature>
<accession>K0K7H9</accession>
<keyword evidence="9" id="KW-1185">Reference proteome</keyword>
<evidence type="ECO:0000256" key="3">
    <source>
        <dbReference type="ARBA" id="ARBA00022578"/>
    </source>
</evidence>
<comment type="similarity">
    <text evidence="2 6">Belongs to the transposase mutator family.</text>
</comment>
<dbReference type="PANTHER" id="PTHR33217">
    <property type="entry name" value="TRANSPOSASE FOR INSERTION SEQUENCE ELEMENT IS1081"/>
    <property type="match status" value="1"/>
</dbReference>
<keyword evidence="3 6" id="KW-0815">Transposition</keyword>
<gene>
    <name evidence="8" type="ordered locus">BN6_55840</name>
</gene>
<feature type="region of interest" description="Disordered" evidence="7">
    <location>
        <begin position="1"/>
        <end position="115"/>
    </location>
</feature>
<protein>
    <recommendedName>
        <fullName evidence="6">Mutator family transposase</fullName>
    </recommendedName>
</protein>
<organism evidence="8 9">
    <name type="scientific">Saccharothrix espanaensis (strain ATCC 51144 / DSM 44229 / JCM 9112 / NBRC 15066 / NRRL 15764)</name>
    <dbReference type="NCBI Taxonomy" id="1179773"/>
    <lineage>
        <taxon>Bacteria</taxon>
        <taxon>Bacillati</taxon>
        <taxon>Actinomycetota</taxon>
        <taxon>Actinomycetes</taxon>
        <taxon>Pseudonocardiales</taxon>
        <taxon>Pseudonocardiaceae</taxon>
        <taxon>Saccharothrix</taxon>
    </lineage>
</organism>
<dbReference type="KEGG" id="sesp:BN6_55840"/>
<dbReference type="Proteomes" id="UP000006281">
    <property type="component" value="Chromosome"/>
</dbReference>
<evidence type="ECO:0000256" key="6">
    <source>
        <dbReference type="RuleBase" id="RU365089"/>
    </source>
</evidence>
<evidence type="ECO:0000313" key="8">
    <source>
        <dbReference type="EMBL" id="CCH32844.1"/>
    </source>
</evidence>
<evidence type="ECO:0000256" key="1">
    <source>
        <dbReference type="ARBA" id="ARBA00002190"/>
    </source>
</evidence>
<keyword evidence="6" id="KW-0814">Transposable element</keyword>
<dbReference type="AlphaFoldDB" id="K0K7H9"/>
<dbReference type="STRING" id="1179773.BN6_55840"/>
<dbReference type="GO" id="GO:0004803">
    <property type="term" value="F:transposase activity"/>
    <property type="evidence" value="ECO:0007669"/>
    <property type="project" value="UniProtKB-UniRule"/>
</dbReference>
<feature type="compositionally biased region" description="Polar residues" evidence="7">
    <location>
        <begin position="74"/>
        <end position="87"/>
    </location>
</feature>
<evidence type="ECO:0000313" key="9">
    <source>
        <dbReference type="Proteomes" id="UP000006281"/>
    </source>
</evidence>
<evidence type="ECO:0000256" key="5">
    <source>
        <dbReference type="ARBA" id="ARBA00023172"/>
    </source>
</evidence>
<evidence type="ECO:0000256" key="7">
    <source>
        <dbReference type="SAM" id="MobiDB-lite"/>
    </source>
</evidence>
<reference evidence="8 9" key="1">
    <citation type="journal article" date="2012" name="BMC Genomics">
        <title>Complete genome sequence of Saccharothrix espanaensis DSM 44229T and comparison to the other completely sequenced Pseudonocardiaceae.</title>
        <authorList>
            <person name="Strobel T."/>
            <person name="Al-Dilaimi A."/>
            <person name="Blom J."/>
            <person name="Gessner A."/>
            <person name="Kalinowski J."/>
            <person name="Luzhetska M."/>
            <person name="Puhler A."/>
            <person name="Szczepanowski R."/>
            <person name="Bechthold A."/>
            <person name="Ruckert C."/>
        </authorList>
    </citation>
    <scope>NUCLEOTIDE SEQUENCE [LARGE SCALE GENOMIC DNA]</scope>
    <source>
        <strain evidence="9">ATCC 51144 / DSM 44229 / JCM 9112 / NBRC 15066 / NRRL 15764</strain>
    </source>
</reference>
<sequence>MWAHGRESPGPGGGCRRSRPRRRRWWPRPRRGGGVDRPGRSAEAVHQERVGDRAGRGDGRDLGHEKNRAEPGRESSNVRNGSRSKTVISDAAGEVGIEVPATGREPSNHRLSKSGKRRLADVDEIVLSLYGKGLTTRWISAHLAEIYGASVSEETVSRITDKVVAEMNDWAARPLDAAIGVTVDGRKDVLGCGRAPAARALSSGRAGWSS</sequence>
<evidence type="ECO:0000256" key="2">
    <source>
        <dbReference type="ARBA" id="ARBA00010961"/>
    </source>
</evidence>
<dbReference type="PATRIC" id="fig|1179773.3.peg.5626"/>
<feature type="compositionally biased region" description="Basic residues" evidence="7">
    <location>
        <begin position="16"/>
        <end position="31"/>
    </location>
</feature>
<dbReference type="Pfam" id="PF00872">
    <property type="entry name" value="Transposase_mut"/>
    <property type="match status" value="1"/>
</dbReference>
<dbReference type="HOGENOM" id="CLU_1309376_0_0_11"/>
<dbReference type="eggNOG" id="COG3328">
    <property type="taxonomic scope" value="Bacteria"/>
</dbReference>
<keyword evidence="5 6" id="KW-0233">DNA recombination</keyword>
<proteinExistence type="inferred from homology"/>
<keyword evidence="4 6" id="KW-0238">DNA-binding</keyword>